<keyword evidence="2" id="KW-1185">Reference proteome</keyword>
<accession>A0A8R7UN04</accession>
<organism evidence="1 2">
    <name type="scientific">Triticum urartu</name>
    <name type="common">Red wild einkorn</name>
    <name type="synonym">Crithodium urartu</name>
    <dbReference type="NCBI Taxonomy" id="4572"/>
    <lineage>
        <taxon>Eukaryota</taxon>
        <taxon>Viridiplantae</taxon>
        <taxon>Streptophyta</taxon>
        <taxon>Embryophyta</taxon>
        <taxon>Tracheophyta</taxon>
        <taxon>Spermatophyta</taxon>
        <taxon>Magnoliopsida</taxon>
        <taxon>Liliopsida</taxon>
        <taxon>Poales</taxon>
        <taxon>Poaceae</taxon>
        <taxon>BOP clade</taxon>
        <taxon>Pooideae</taxon>
        <taxon>Triticodae</taxon>
        <taxon>Triticeae</taxon>
        <taxon>Triticinae</taxon>
        <taxon>Triticum</taxon>
    </lineage>
</organism>
<evidence type="ECO:0000313" key="2">
    <source>
        <dbReference type="Proteomes" id="UP000015106"/>
    </source>
</evidence>
<dbReference type="AlphaFoldDB" id="A0A8R7UN04"/>
<name>A0A8R7UN04_TRIUA</name>
<sequence length="149" mass="15893">MDQLGQVKSAGQVLPHWLRRSTRSTGTLSLMPRTLALMAVQRHTAASRSARPLRSGQHCSSVGTPRLSFSRFSTLAQTFSFRVSIEQVPPPPLGKAETARGAGGGTAIDGLGTGTGGVLPHDPQPCTATRRTRFMARKRASLEGAIAMW</sequence>
<dbReference type="Gramene" id="TuG1812G0500005487.01.T01">
    <property type="protein sequence ID" value="TuG1812G0500005487.01.T01.cds298141"/>
    <property type="gene ID" value="TuG1812G0500005487.01"/>
</dbReference>
<evidence type="ECO:0000313" key="1">
    <source>
        <dbReference type="EnsemblPlants" id="TuG1812G0500005487.01.T01.cds298141"/>
    </source>
</evidence>
<reference evidence="2" key="1">
    <citation type="journal article" date="2013" name="Nature">
        <title>Draft genome of the wheat A-genome progenitor Triticum urartu.</title>
        <authorList>
            <person name="Ling H.Q."/>
            <person name="Zhao S."/>
            <person name="Liu D."/>
            <person name="Wang J."/>
            <person name="Sun H."/>
            <person name="Zhang C."/>
            <person name="Fan H."/>
            <person name="Li D."/>
            <person name="Dong L."/>
            <person name="Tao Y."/>
            <person name="Gao C."/>
            <person name="Wu H."/>
            <person name="Li Y."/>
            <person name="Cui Y."/>
            <person name="Guo X."/>
            <person name="Zheng S."/>
            <person name="Wang B."/>
            <person name="Yu K."/>
            <person name="Liang Q."/>
            <person name="Yang W."/>
            <person name="Lou X."/>
            <person name="Chen J."/>
            <person name="Feng M."/>
            <person name="Jian J."/>
            <person name="Zhang X."/>
            <person name="Luo G."/>
            <person name="Jiang Y."/>
            <person name="Liu J."/>
            <person name="Wang Z."/>
            <person name="Sha Y."/>
            <person name="Zhang B."/>
            <person name="Wu H."/>
            <person name="Tang D."/>
            <person name="Shen Q."/>
            <person name="Xue P."/>
            <person name="Zou S."/>
            <person name="Wang X."/>
            <person name="Liu X."/>
            <person name="Wang F."/>
            <person name="Yang Y."/>
            <person name="An X."/>
            <person name="Dong Z."/>
            <person name="Zhang K."/>
            <person name="Zhang X."/>
            <person name="Luo M.C."/>
            <person name="Dvorak J."/>
            <person name="Tong Y."/>
            <person name="Wang J."/>
            <person name="Yang H."/>
            <person name="Li Z."/>
            <person name="Wang D."/>
            <person name="Zhang A."/>
            <person name="Wang J."/>
        </authorList>
    </citation>
    <scope>NUCLEOTIDE SEQUENCE</scope>
    <source>
        <strain evidence="2">cv. G1812</strain>
    </source>
</reference>
<dbReference type="Proteomes" id="UP000015106">
    <property type="component" value="Chromosome 5"/>
</dbReference>
<proteinExistence type="predicted"/>
<dbReference type="EnsemblPlants" id="TuG1812G0500005487.01.T01">
    <property type="protein sequence ID" value="TuG1812G0500005487.01.T01.cds298141"/>
    <property type="gene ID" value="TuG1812G0500005487.01"/>
</dbReference>
<reference evidence="1" key="2">
    <citation type="submission" date="2018-03" db="EMBL/GenBank/DDBJ databases">
        <title>The Triticum urartu genome reveals the dynamic nature of wheat genome evolution.</title>
        <authorList>
            <person name="Ling H."/>
            <person name="Ma B."/>
            <person name="Shi X."/>
            <person name="Liu H."/>
            <person name="Dong L."/>
            <person name="Sun H."/>
            <person name="Cao Y."/>
            <person name="Gao Q."/>
            <person name="Zheng S."/>
            <person name="Li Y."/>
            <person name="Yu Y."/>
            <person name="Du H."/>
            <person name="Qi M."/>
            <person name="Li Y."/>
            <person name="Yu H."/>
            <person name="Cui Y."/>
            <person name="Wang N."/>
            <person name="Chen C."/>
            <person name="Wu H."/>
            <person name="Zhao Y."/>
            <person name="Zhang J."/>
            <person name="Li Y."/>
            <person name="Zhou W."/>
            <person name="Zhang B."/>
            <person name="Hu W."/>
            <person name="Eijk M."/>
            <person name="Tang J."/>
            <person name="Witsenboer H."/>
            <person name="Zhao S."/>
            <person name="Li Z."/>
            <person name="Zhang A."/>
            <person name="Wang D."/>
            <person name="Liang C."/>
        </authorList>
    </citation>
    <scope>NUCLEOTIDE SEQUENCE [LARGE SCALE GENOMIC DNA]</scope>
    <source>
        <strain evidence="1">cv. G1812</strain>
    </source>
</reference>
<gene>
    <name evidence="1" type="primary">LOC125506473</name>
</gene>
<protein>
    <submittedName>
        <fullName evidence="1">Uncharacterized protein</fullName>
    </submittedName>
</protein>
<reference evidence="1" key="3">
    <citation type="submission" date="2022-06" db="UniProtKB">
        <authorList>
            <consortium name="EnsemblPlants"/>
        </authorList>
    </citation>
    <scope>IDENTIFICATION</scope>
</reference>